<dbReference type="UCSC" id="F23F1.3">
    <property type="organism name" value="c. elegans"/>
</dbReference>
<dbReference type="Pfam" id="PF12078">
    <property type="entry name" value="DUF3557"/>
    <property type="match status" value="1"/>
</dbReference>
<dbReference type="RefSeq" id="NP_493640.2">
    <property type="nucleotide sequence ID" value="NM_061239.5"/>
</dbReference>
<protein>
    <submittedName>
        <fullName evidence="1">FTH domain-containing protein</fullName>
    </submittedName>
</protein>
<dbReference type="eggNOG" id="ENOG502THT8">
    <property type="taxonomic scope" value="Eukaryota"/>
</dbReference>
<dbReference type="PIR" id="T32264">
    <property type="entry name" value="T32264"/>
</dbReference>
<dbReference type="Bgee" id="WBGene00017744">
    <property type="expression patterns" value="Expressed in pharyngeal muscle cell (C elegans) and 3 other cell types or tissues"/>
</dbReference>
<dbReference type="OrthoDB" id="5798207at2759"/>
<dbReference type="PANTHER" id="PTHR31379">
    <property type="entry name" value="F-BOX C PROTEIN-RELATED-RELATED"/>
    <property type="match status" value="1"/>
</dbReference>
<keyword evidence="2" id="KW-1185">Reference proteome</keyword>
<name>O17067_CAEEL</name>
<dbReference type="PaxDb" id="6239-F23F1.3"/>
<dbReference type="EMBL" id="BX284602">
    <property type="protein sequence ID" value="CCD62353.1"/>
    <property type="molecule type" value="Genomic_DNA"/>
</dbReference>
<gene>
    <name evidence="1 3" type="primary">fbxc-54</name>
    <name evidence="1" type="ORF">CELE_F23F1.3</name>
    <name evidence="3" type="ORF">F23F1.3</name>
</gene>
<dbReference type="OMA" id="TIPICEE"/>
<dbReference type="AGR" id="WB:WBGene00017744"/>
<dbReference type="PANTHER" id="PTHR31379:SF3">
    <property type="entry name" value="F-BOX C PROTEIN-RELATED"/>
    <property type="match status" value="1"/>
</dbReference>
<dbReference type="WormBase" id="F23F1.3">
    <property type="protein sequence ID" value="CE31795"/>
    <property type="gene ID" value="WBGene00017744"/>
    <property type="gene designation" value="fbxc-54"/>
</dbReference>
<dbReference type="HOGENOM" id="CLU_070168_0_0_1"/>
<dbReference type="InterPro" id="IPR021942">
    <property type="entry name" value="DUF3557"/>
</dbReference>
<reference evidence="1 2" key="1">
    <citation type="journal article" date="1998" name="Science">
        <title>Genome sequence of the nematode C. elegans: a platform for investigating biology.</title>
        <authorList>
            <consortium name="The C. elegans sequencing consortium"/>
            <person name="Sulson J.E."/>
            <person name="Waterston R."/>
        </authorList>
    </citation>
    <scope>NUCLEOTIDE SEQUENCE [LARGE SCALE GENOMIC DNA]</scope>
    <source>
        <strain evidence="1 2">Bristol N2</strain>
    </source>
</reference>
<accession>O17067</accession>
<dbReference type="KEGG" id="cel:CELE_F23F1.3"/>
<dbReference type="CTD" id="184901"/>
<dbReference type="AlphaFoldDB" id="O17067"/>
<dbReference type="Proteomes" id="UP000001940">
    <property type="component" value="Chromosome II"/>
</dbReference>
<organism evidence="1 2">
    <name type="scientific">Caenorhabditis elegans</name>
    <dbReference type="NCBI Taxonomy" id="6239"/>
    <lineage>
        <taxon>Eukaryota</taxon>
        <taxon>Metazoa</taxon>
        <taxon>Ecdysozoa</taxon>
        <taxon>Nematoda</taxon>
        <taxon>Chromadorea</taxon>
        <taxon>Rhabditida</taxon>
        <taxon>Rhabditina</taxon>
        <taxon>Rhabditomorpha</taxon>
        <taxon>Rhabditoidea</taxon>
        <taxon>Rhabditidae</taxon>
        <taxon>Peloderinae</taxon>
        <taxon>Caenorhabditis</taxon>
    </lineage>
</organism>
<evidence type="ECO:0000313" key="2">
    <source>
        <dbReference type="Proteomes" id="UP000001940"/>
    </source>
</evidence>
<sequence>MACVDISPLSYESVKSVVKYLSLKKREQINLSIPAYHKTAKLAPFKLENVGLSDLYIEVNDRTWTLSETDIIGCTLVLYRSNGYNFQHIISITPEVAFQKLISEYLRNGTRIKKFHLYALPSLLKNVELHVSELKIDGCDYETFAKFRKFIDHNQKILKEIGFVVRQNTLWMFDEQLVKNSKEIYLQFPYYNPVPLDDMLLRLKNNHVHIIYLGFPIEKLQELAMNWIDTKKPIGTSLFLVVEHYTYVIDVFEHLTKYSKAIPSRLTDLGTSFFSHCVTMHIDESSELVLFGGPMVIEWKPFKWTLRMTIMKRGSTISK</sequence>
<dbReference type="FunCoup" id="O17067">
    <property type="interactions" value="1378"/>
</dbReference>
<dbReference type="GeneID" id="184901"/>
<dbReference type="PhylomeDB" id="O17067"/>
<evidence type="ECO:0000313" key="3">
    <source>
        <dbReference type="WormBase" id="F23F1.3"/>
    </source>
</evidence>
<proteinExistence type="predicted"/>
<evidence type="ECO:0000313" key="1">
    <source>
        <dbReference type="EMBL" id="CCD62353.1"/>
    </source>
</evidence>
<dbReference type="PeptideAtlas" id="O17067"/>
<dbReference type="InParanoid" id="O17067"/>